<evidence type="ECO:0000256" key="2">
    <source>
        <dbReference type="ARBA" id="ARBA00022692"/>
    </source>
</evidence>
<keyword evidence="5" id="KW-0443">Lipid metabolism</keyword>
<comment type="caution">
    <text evidence="9">The sequence shown here is derived from an EMBL/GenBank/DDBJ whole genome shotgun (WGS) entry which is preliminary data.</text>
</comment>
<dbReference type="EMBL" id="CAJPVI010000117">
    <property type="protein sequence ID" value="CAG2161235.1"/>
    <property type="molecule type" value="Genomic_DNA"/>
</dbReference>
<dbReference type="Pfam" id="PF04116">
    <property type="entry name" value="FA_hydroxylase"/>
    <property type="match status" value="1"/>
</dbReference>
<protein>
    <recommendedName>
        <fullName evidence="8">Fatty acid hydroxylase domain-containing protein</fullName>
    </recommendedName>
</protein>
<dbReference type="PANTHER" id="PTHR21624">
    <property type="entry name" value="STEROL DESATURASE-RELATED PROTEIN"/>
    <property type="match status" value="1"/>
</dbReference>
<keyword evidence="3 7" id="KW-1133">Transmembrane helix</keyword>
<proteinExistence type="predicted"/>
<keyword evidence="10" id="KW-1185">Reference proteome</keyword>
<organism evidence="9 10">
    <name type="scientific">Cupriavidus numazuensis</name>
    <dbReference type="NCBI Taxonomy" id="221992"/>
    <lineage>
        <taxon>Bacteria</taxon>
        <taxon>Pseudomonadati</taxon>
        <taxon>Pseudomonadota</taxon>
        <taxon>Betaproteobacteria</taxon>
        <taxon>Burkholderiales</taxon>
        <taxon>Burkholderiaceae</taxon>
        <taxon>Cupriavidus</taxon>
    </lineage>
</organism>
<evidence type="ECO:0000256" key="1">
    <source>
        <dbReference type="ARBA" id="ARBA00004127"/>
    </source>
</evidence>
<comment type="subcellular location">
    <subcellularLocation>
        <location evidence="1">Endomembrane system</location>
        <topology evidence="1">Multi-pass membrane protein</topology>
    </subcellularLocation>
</comment>
<reference evidence="9 10" key="1">
    <citation type="submission" date="2021-03" db="EMBL/GenBank/DDBJ databases">
        <authorList>
            <person name="Peeters C."/>
        </authorList>
    </citation>
    <scope>NUCLEOTIDE SEQUENCE [LARGE SCALE GENOMIC DNA]</scope>
    <source>
        <strain evidence="9 10">LMG 26411</strain>
    </source>
</reference>
<evidence type="ECO:0000256" key="4">
    <source>
        <dbReference type="ARBA" id="ARBA00023002"/>
    </source>
</evidence>
<feature type="transmembrane region" description="Helical" evidence="7">
    <location>
        <begin position="51"/>
        <end position="72"/>
    </location>
</feature>
<keyword evidence="2 7" id="KW-0812">Transmembrane</keyword>
<feature type="transmembrane region" description="Helical" evidence="7">
    <location>
        <begin position="84"/>
        <end position="101"/>
    </location>
</feature>
<dbReference type="InterPro" id="IPR006694">
    <property type="entry name" value="Fatty_acid_hydroxylase"/>
</dbReference>
<evidence type="ECO:0000256" key="5">
    <source>
        <dbReference type="ARBA" id="ARBA00023098"/>
    </source>
</evidence>
<evidence type="ECO:0000313" key="10">
    <source>
        <dbReference type="Proteomes" id="UP000672657"/>
    </source>
</evidence>
<evidence type="ECO:0000256" key="3">
    <source>
        <dbReference type="ARBA" id="ARBA00022989"/>
    </source>
</evidence>
<keyword evidence="4" id="KW-0560">Oxidoreductase</keyword>
<dbReference type="PANTHER" id="PTHR21624:SF1">
    <property type="entry name" value="ALKYLGLYCEROL MONOOXYGENASE"/>
    <property type="match status" value="1"/>
</dbReference>
<name>A0ABM8TWM9_9BURK</name>
<dbReference type="Proteomes" id="UP000672657">
    <property type="component" value="Unassembled WGS sequence"/>
</dbReference>
<evidence type="ECO:0000256" key="7">
    <source>
        <dbReference type="SAM" id="Phobius"/>
    </source>
</evidence>
<accession>A0ABM8TWM9</accession>
<dbReference type="InterPro" id="IPR051689">
    <property type="entry name" value="Sterol_desaturase/TMEM195"/>
</dbReference>
<evidence type="ECO:0000259" key="8">
    <source>
        <dbReference type="Pfam" id="PF04116"/>
    </source>
</evidence>
<gene>
    <name evidence="9" type="ORF">LMG26411_08090</name>
</gene>
<sequence length="249" mass="28715">MGVPFRILLLALPTVFLLSLVEAVVLSLRARRASTEPFDWKAMGLSMFDQVVRQLILMVPLSLAAPVLAFAWHHRIATISIGPWWTFALLFIGQEFCYYWFHRAAHRVRWFWATHAVHHSSNQLNLSAAYRLGWTGKLTGNTMFYTPLVWLGFDPKLVLAMLSLNLLYQFWIHTTWIPRLGWLETIFNTPSAHRVHHASNLRYLDANYGGVLILFDRLFGTYIPESKDEPCVYGLVRPVTSYNPLVVEL</sequence>
<evidence type="ECO:0000313" key="9">
    <source>
        <dbReference type="EMBL" id="CAG2161235.1"/>
    </source>
</evidence>
<evidence type="ECO:0000256" key="6">
    <source>
        <dbReference type="ARBA" id="ARBA00023136"/>
    </source>
</evidence>
<keyword evidence="6 7" id="KW-0472">Membrane</keyword>
<feature type="domain" description="Fatty acid hydroxylase" evidence="8">
    <location>
        <begin position="87"/>
        <end position="221"/>
    </location>
</feature>